<proteinExistence type="predicted"/>
<name>A0A6C0KGJ2_9ZZZZ</name>
<evidence type="ECO:0000313" key="3">
    <source>
        <dbReference type="EMBL" id="QHU17112.1"/>
    </source>
</evidence>
<evidence type="ECO:0000256" key="2">
    <source>
        <dbReference type="SAM" id="MobiDB-lite"/>
    </source>
</evidence>
<sequence>MKDIDALLDAYEPGDPKYKPDVAQQMAEIDRKRKEGGEGASIMLQQPGKEPVRLGPQEIVSLLQQQQEHIEKLTKSLKQAESIYKLLQERNLLLERKLAEFERPADANTIFECRAKSDPEIL</sequence>
<reference evidence="3" key="1">
    <citation type="journal article" date="2020" name="Nature">
        <title>Giant virus diversity and host interactions through global metagenomics.</title>
        <authorList>
            <person name="Schulz F."/>
            <person name="Roux S."/>
            <person name="Paez-Espino D."/>
            <person name="Jungbluth S."/>
            <person name="Walsh D.A."/>
            <person name="Denef V.J."/>
            <person name="McMahon K.D."/>
            <person name="Konstantinidis K.T."/>
            <person name="Eloe-Fadrosh E.A."/>
            <person name="Kyrpides N.C."/>
            <person name="Woyke T."/>
        </authorList>
    </citation>
    <scope>NUCLEOTIDE SEQUENCE</scope>
    <source>
        <strain evidence="3">GVMAG-S-3300012000-57</strain>
    </source>
</reference>
<feature type="coiled-coil region" evidence="1">
    <location>
        <begin position="63"/>
        <end position="97"/>
    </location>
</feature>
<evidence type="ECO:0000256" key="1">
    <source>
        <dbReference type="SAM" id="Coils"/>
    </source>
</evidence>
<accession>A0A6C0KGJ2</accession>
<feature type="region of interest" description="Disordered" evidence="2">
    <location>
        <begin position="1"/>
        <end position="21"/>
    </location>
</feature>
<protein>
    <submittedName>
        <fullName evidence="3">Uncharacterized protein</fullName>
    </submittedName>
</protein>
<organism evidence="3">
    <name type="scientific">viral metagenome</name>
    <dbReference type="NCBI Taxonomy" id="1070528"/>
    <lineage>
        <taxon>unclassified sequences</taxon>
        <taxon>metagenomes</taxon>
        <taxon>organismal metagenomes</taxon>
    </lineage>
</organism>
<feature type="region of interest" description="Disordered" evidence="2">
    <location>
        <begin position="31"/>
        <end position="50"/>
    </location>
</feature>
<dbReference type="AlphaFoldDB" id="A0A6C0KGJ2"/>
<dbReference type="EMBL" id="MN740898">
    <property type="protein sequence ID" value="QHU17112.1"/>
    <property type="molecule type" value="Genomic_DNA"/>
</dbReference>
<keyword evidence="1" id="KW-0175">Coiled coil</keyword>